<evidence type="ECO:0000256" key="7">
    <source>
        <dbReference type="ARBA" id="ARBA00037355"/>
    </source>
</evidence>
<dbReference type="OrthoDB" id="9782395at2"/>
<keyword evidence="5" id="KW-1133">Transmembrane helix</keyword>
<evidence type="ECO:0000256" key="4">
    <source>
        <dbReference type="ARBA" id="ARBA00022692"/>
    </source>
</evidence>
<organism evidence="10 11">
    <name type="scientific">Hymenobacter gummosus</name>
    <dbReference type="NCBI Taxonomy" id="1776032"/>
    <lineage>
        <taxon>Bacteria</taxon>
        <taxon>Pseudomonadati</taxon>
        <taxon>Bacteroidota</taxon>
        <taxon>Cytophagia</taxon>
        <taxon>Cytophagales</taxon>
        <taxon>Hymenobacteraceae</taxon>
        <taxon>Hymenobacter</taxon>
    </lineage>
</organism>
<dbReference type="PANTHER" id="PTHR30336:SF0">
    <property type="entry name" value="PROTEIN SANA"/>
    <property type="match status" value="1"/>
</dbReference>
<reference evidence="10 11" key="1">
    <citation type="submission" date="2018-12" db="EMBL/GenBank/DDBJ databases">
        <title>Hymenobacter gummosus sp. nov., isolated from a spring.</title>
        <authorList>
            <person name="Nie L."/>
        </authorList>
    </citation>
    <scope>NUCLEOTIDE SEQUENCE [LARGE SCALE GENOMIC DNA]</scope>
    <source>
        <strain evidence="10 11">KCTC 52166</strain>
    </source>
</reference>
<dbReference type="AlphaFoldDB" id="A0A3S0JAD1"/>
<evidence type="ECO:0000256" key="1">
    <source>
        <dbReference type="ARBA" id="ARBA00004377"/>
    </source>
</evidence>
<dbReference type="GO" id="GO:0005886">
    <property type="term" value="C:plasma membrane"/>
    <property type="evidence" value="ECO:0007669"/>
    <property type="project" value="UniProtKB-SubCell"/>
</dbReference>
<comment type="subcellular location">
    <subcellularLocation>
        <location evidence="1">Cell inner membrane</location>
        <topology evidence="1">Single-pass membrane protein</topology>
    </subcellularLocation>
</comment>
<dbReference type="PANTHER" id="PTHR30336">
    <property type="entry name" value="INNER MEMBRANE PROTEIN, PROBABLE PERMEASE"/>
    <property type="match status" value="1"/>
</dbReference>
<protein>
    <submittedName>
        <fullName evidence="10">Vancomycin high temperature exclusion protein</fullName>
    </submittedName>
</protein>
<keyword evidence="6" id="KW-0472">Membrane</keyword>
<evidence type="ECO:0000256" key="8">
    <source>
        <dbReference type="SAM" id="SignalP"/>
    </source>
</evidence>
<feature type="signal peptide" evidence="8">
    <location>
        <begin position="1"/>
        <end position="18"/>
    </location>
</feature>
<accession>A0A3S0JAD1</accession>
<evidence type="ECO:0000256" key="5">
    <source>
        <dbReference type="ARBA" id="ARBA00022989"/>
    </source>
</evidence>
<comment type="caution">
    <text evidence="10">The sequence shown here is derived from an EMBL/GenBank/DDBJ whole genome shotgun (WGS) entry which is preliminary data.</text>
</comment>
<sequence>MRRRTRYLFTALAGCALAATTLYYCNHAVDQEARGRLYSRPEATPYHRVGLLLGTGKYLGSGAVNPYYQFRIEAALALLRAGKVKYLVVSGDNGRQGYNEPVMMKRDLVAAGIDSPRIYLDYAGFRTFDSVVRLKKVFGQDSVTIISQPFHNERALYLAAREGITAVGFNARDVGQRFGLRVQLREKLARVKLFADYLVAREPRYLGPPVLIPR</sequence>
<dbReference type="Proteomes" id="UP000282184">
    <property type="component" value="Unassembled WGS sequence"/>
</dbReference>
<feature type="chain" id="PRO_5018728109" evidence="8">
    <location>
        <begin position="19"/>
        <end position="214"/>
    </location>
</feature>
<evidence type="ECO:0000259" key="9">
    <source>
        <dbReference type="Pfam" id="PF02698"/>
    </source>
</evidence>
<dbReference type="InterPro" id="IPR051599">
    <property type="entry name" value="Cell_Envelope_Assoc"/>
</dbReference>
<dbReference type="CDD" id="cd06259">
    <property type="entry name" value="YdcF-like"/>
    <property type="match status" value="1"/>
</dbReference>
<evidence type="ECO:0000313" key="11">
    <source>
        <dbReference type="Proteomes" id="UP000282184"/>
    </source>
</evidence>
<evidence type="ECO:0000256" key="6">
    <source>
        <dbReference type="ARBA" id="ARBA00023136"/>
    </source>
</evidence>
<proteinExistence type="predicted"/>
<evidence type="ECO:0000256" key="2">
    <source>
        <dbReference type="ARBA" id="ARBA00022475"/>
    </source>
</evidence>
<dbReference type="EMBL" id="RXOF01000005">
    <property type="protein sequence ID" value="RTQ49976.1"/>
    <property type="molecule type" value="Genomic_DNA"/>
</dbReference>
<dbReference type="InterPro" id="IPR003848">
    <property type="entry name" value="DUF218"/>
</dbReference>
<keyword evidence="2" id="KW-1003">Cell membrane</keyword>
<evidence type="ECO:0000313" key="10">
    <source>
        <dbReference type="EMBL" id="RTQ49976.1"/>
    </source>
</evidence>
<dbReference type="Pfam" id="PF02698">
    <property type="entry name" value="DUF218"/>
    <property type="match status" value="1"/>
</dbReference>
<comment type="function">
    <text evidence="7">Participates in the barrier function of the cell envelope.</text>
</comment>
<evidence type="ECO:0000256" key="3">
    <source>
        <dbReference type="ARBA" id="ARBA00022519"/>
    </source>
</evidence>
<keyword evidence="4" id="KW-0812">Transmembrane</keyword>
<gene>
    <name evidence="10" type="ORF">EJV47_10040</name>
</gene>
<dbReference type="RefSeq" id="WP_126693027.1">
    <property type="nucleotide sequence ID" value="NZ_RXOF01000005.1"/>
</dbReference>
<keyword evidence="3" id="KW-0997">Cell inner membrane</keyword>
<keyword evidence="11" id="KW-1185">Reference proteome</keyword>
<feature type="domain" description="DUF218" evidence="9">
    <location>
        <begin position="59"/>
        <end position="167"/>
    </location>
</feature>
<name>A0A3S0JAD1_9BACT</name>
<keyword evidence="8" id="KW-0732">Signal</keyword>